<protein>
    <submittedName>
        <fullName evidence="4">AmmeMemoRadiSam system protein B</fullName>
    </submittedName>
</protein>
<dbReference type="Pfam" id="PF01875">
    <property type="entry name" value="Memo"/>
    <property type="match status" value="1"/>
</dbReference>
<dbReference type="EMBL" id="JACJJL010000004">
    <property type="protein sequence ID" value="MBM6660840.1"/>
    <property type="molecule type" value="Genomic_DNA"/>
</dbReference>
<feature type="domain" description="AMMECR1" evidence="3">
    <location>
        <begin position="327"/>
        <end position="503"/>
    </location>
</feature>
<comment type="caution">
    <text evidence="4">The sequence shown here is derived from an EMBL/GenBank/DDBJ whole genome shotgun (WGS) entry which is preliminary data.</text>
</comment>
<dbReference type="NCBIfam" id="TIGR04335">
    <property type="entry name" value="AmmeMemoSam_A"/>
    <property type="match status" value="1"/>
</dbReference>
<keyword evidence="5" id="KW-1185">Reference proteome</keyword>
<dbReference type="NCBIfam" id="TIGR04336">
    <property type="entry name" value="AmmeMemoSam_B"/>
    <property type="match status" value="1"/>
</dbReference>
<proteinExistence type="inferred from homology"/>
<dbReference type="InterPro" id="IPR002737">
    <property type="entry name" value="MEMO1_fam"/>
</dbReference>
<evidence type="ECO:0000256" key="1">
    <source>
        <dbReference type="ARBA" id="ARBA00006315"/>
    </source>
</evidence>
<name>A0A938WKK7_9BACT</name>
<accession>A0A938WKK7</accession>
<dbReference type="SUPFAM" id="SSF143447">
    <property type="entry name" value="AMMECR1-like"/>
    <property type="match status" value="1"/>
</dbReference>
<dbReference type="AlphaFoldDB" id="A0A938WKK7"/>
<dbReference type="Gene3D" id="3.30.1490.150">
    <property type="entry name" value="Hypothetical protein ph0010, domain 2"/>
    <property type="match status" value="1"/>
</dbReference>
<dbReference type="InterPro" id="IPR002733">
    <property type="entry name" value="AMMECR1_domain"/>
</dbReference>
<evidence type="ECO:0000313" key="4">
    <source>
        <dbReference type="EMBL" id="MBM6660840.1"/>
    </source>
</evidence>
<dbReference type="PROSITE" id="PS51112">
    <property type="entry name" value="AMMECR1"/>
    <property type="match status" value="1"/>
</dbReference>
<dbReference type="InterPro" id="IPR027623">
    <property type="entry name" value="AmmeMemoSam_A"/>
</dbReference>
<feature type="signal peptide" evidence="2">
    <location>
        <begin position="1"/>
        <end position="18"/>
    </location>
</feature>
<dbReference type="Proteomes" id="UP000764045">
    <property type="component" value="Unassembled WGS sequence"/>
</dbReference>
<evidence type="ECO:0000313" key="5">
    <source>
        <dbReference type="Proteomes" id="UP000764045"/>
    </source>
</evidence>
<gene>
    <name evidence="4" type="primary">amrB</name>
    <name evidence="4" type="ORF">H6B30_03570</name>
</gene>
<feature type="chain" id="PRO_5037052269" evidence="2">
    <location>
        <begin position="19"/>
        <end position="503"/>
    </location>
</feature>
<evidence type="ECO:0000259" key="3">
    <source>
        <dbReference type="PROSITE" id="PS51112"/>
    </source>
</evidence>
<dbReference type="NCBIfam" id="TIGR00296">
    <property type="entry name" value="TIGR00296 family protein"/>
    <property type="match status" value="1"/>
</dbReference>
<dbReference type="InterPro" id="IPR027485">
    <property type="entry name" value="AMMECR1_N"/>
</dbReference>
<reference evidence="4 5" key="1">
    <citation type="journal article" date="2021" name="Sci. Rep.">
        <title>The distribution of antibiotic resistance genes in chicken gut microbiota commensals.</title>
        <authorList>
            <person name="Juricova H."/>
            <person name="Matiasovicova J."/>
            <person name="Kubasova T."/>
            <person name="Cejkova D."/>
            <person name="Rychlik I."/>
        </authorList>
    </citation>
    <scope>NUCLEOTIDE SEQUENCE [LARGE SCALE GENOMIC DNA]</scope>
    <source>
        <strain evidence="4 5">An819</strain>
    </source>
</reference>
<comment type="similarity">
    <text evidence="1">Belongs to the MEMO1 family.</text>
</comment>
<dbReference type="InterPro" id="IPR023473">
    <property type="entry name" value="AMMECR1"/>
</dbReference>
<dbReference type="InterPro" id="IPR036071">
    <property type="entry name" value="AMMECR1_dom_sf"/>
</dbReference>
<organism evidence="4 5">
    <name type="scientific">Marseilla massiliensis</name>
    <dbReference type="NCBI Taxonomy" id="1841864"/>
    <lineage>
        <taxon>Bacteria</taxon>
        <taxon>Pseudomonadati</taxon>
        <taxon>Bacteroidota</taxon>
        <taxon>Bacteroidia</taxon>
        <taxon>Bacteroidales</taxon>
        <taxon>Prevotellaceae</taxon>
        <taxon>Marseilla</taxon>
    </lineage>
</organism>
<dbReference type="PANTHER" id="PTHR11060">
    <property type="entry name" value="PROTEIN MEMO1"/>
    <property type="match status" value="1"/>
</dbReference>
<keyword evidence="2" id="KW-0732">Signal</keyword>
<sequence length="503" mass="53329">MQKLLKLLILLIIMAVNIGCTEPQGEARCRPAAVAGQFYPAAADTLRAEVEGFIGMAGCSARGDVQAVIAPHAGYVFSGRTAGLAFARISPATRYERIFLLGPSHRAAFDGVSVELGYGAYATPLGRVAVDTAVCRSLAVADSLFDFLPEAHQGEHCLEVQLPFLQVRLDSMPPVVPLIVGTADMGKLRRVADALRPYFTAANLFVVSSDFSHYPAYADAVEADRQTADAVLTASAGAFVEALAGNARRGVRNLYTSACGQSPIVVLLMLMEGRPDLCIEHLGYSNSGDSPYGDTARVVGYHAFAAVGRGASAGEPLGHGRFALTRAEKSALLAIARQSIADSLAGRRIRPVDEALLTPALKARCGAFVTLSAGGRLRGCIGNLVGRRPLWQTVGEMARAAAFDDPRFSPVGAAELPGISIEVSVLSPLRRVASEAEVELGRHGILIVKGGRSGTFLPQVATDTGWTREEFLGHCSRDKAGLGWDGWRAAELYVYEADVFGED</sequence>
<dbReference type="Pfam" id="PF01871">
    <property type="entry name" value="AMMECR1"/>
    <property type="match status" value="1"/>
</dbReference>
<dbReference type="Gene3D" id="3.40.830.10">
    <property type="entry name" value="LigB-like"/>
    <property type="match status" value="1"/>
</dbReference>
<dbReference type="CDD" id="cd07361">
    <property type="entry name" value="MEMO_like"/>
    <property type="match status" value="1"/>
</dbReference>
<dbReference type="Gene3D" id="3.30.700.20">
    <property type="entry name" value="Hypothetical protein ph0010, domain 1"/>
    <property type="match status" value="1"/>
</dbReference>
<evidence type="ECO:0000256" key="2">
    <source>
        <dbReference type="SAM" id="SignalP"/>
    </source>
</evidence>
<dbReference type="PANTHER" id="PTHR11060:SF0">
    <property type="entry name" value="PROTEIN MEMO1"/>
    <property type="match status" value="1"/>
</dbReference>